<dbReference type="OrthoDB" id="9804366at2"/>
<dbReference type="RefSeq" id="WP_109996873.1">
    <property type="nucleotide sequence ID" value="NZ_CP029619.1"/>
</dbReference>
<dbReference type="PANTHER" id="PTHR43586:SF8">
    <property type="entry name" value="CYSTEINE DESULFURASE 1, CHLOROPLASTIC"/>
    <property type="match status" value="1"/>
</dbReference>
<dbReference type="PANTHER" id="PTHR43586">
    <property type="entry name" value="CYSTEINE DESULFURASE"/>
    <property type="match status" value="1"/>
</dbReference>
<gene>
    <name evidence="10" type="primary">sufS</name>
    <name evidence="10" type="ORF">DK880_00071</name>
</gene>
<dbReference type="Gene3D" id="3.40.640.10">
    <property type="entry name" value="Type I PLP-dependent aspartate aminotransferase-like (Major domain)"/>
    <property type="match status" value="1"/>
</dbReference>
<dbReference type="Gene3D" id="3.90.1150.10">
    <property type="entry name" value="Aspartate Aminotransferase, domain 1"/>
    <property type="match status" value="1"/>
</dbReference>
<evidence type="ECO:0000256" key="6">
    <source>
        <dbReference type="ARBA" id="ARBA00050776"/>
    </source>
</evidence>
<name>A0A2Z3L7I3_9BACT</name>
<dbReference type="GO" id="GO:0030170">
    <property type="term" value="F:pyridoxal phosphate binding"/>
    <property type="evidence" value="ECO:0007669"/>
    <property type="project" value="UniProtKB-UniRule"/>
</dbReference>
<comment type="similarity">
    <text evidence="3 8">Belongs to the class-V pyridoxal-phosphate-dependent aminotransferase family. Csd subfamily.</text>
</comment>
<keyword evidence="4 8" id="KW-0808">Transferase</keyword>
<keyword evidence="11" id="KW-1185">Reference proteome</keyword>
<dbReference type="Proteomes" id="UP000245872">
    <property type="component" value="Chromosome"/>
</dbReference>
<dbReference type="InterPro" id="IPR020578">
    <property type="entry name" value="Aminotrans_V_PyrdxlP_BS"/>
</dbReference>
<reference evidence="10 11" key="1">
    <citation type="submission" date="2018-05" db="EMBL/GenBank/DDBJ databases">
        <title>Candidatus Cardinium hertigii Genome Assembly.</title>
        <authorList>
            <person name="Showmaker K.C."/>
            <person name="Walden K.O."/>
            <person name="Fields C.J."/>
            <person name="Lambert K.N."/>
            <person name="Hudson M.E."/>
        </authorList>
    </citation>
    <scope>NUCLEOTIDE SEQUENCE [LARGE SCALE GENOMIC DNA]</scope>
    <source>
        <strain evidence="11">cHgTN10</strain>
    </source>
</reference>
<evidence type="ECO:0000256" key="4">
    <source>
        <dbReference type="ARBA" id="ARBA00022679"/>
    </source>
</evidence>
<keyword evidence="5 8" id="KW-0663">Pyridoxal phosphate</keyword>
<dbReference type="NCBIfam" id="TIGR01979">
    <property type="entry name" value="sufS"/>
    <property type="match status" value="1"/>
</dbReference>
<organism evidence="10 11">
    <name type="scientific">Candidatus Cardinium hertigii</name>
    <dbReference type="NCBI Taxonomy" id="247481"/>
    <lineage>
        <taxon>Bacteria</taxon>
        <taxon>Pseudomonadati</taxon>
        <taxon>Bacteroidota</taxon>
        <taxon>Cytophagia</taxon>
        <taxon>Cytophagales</taxon>
        <taxon>Amoebophilaceae</taxon>
        <taxon>Candidatus Cardinium</taxon>
    </lineage>
</organism>
<dbReference type="InterPro" id="IPR010970">
    <property type="entry name" value="Cys_dSase_SufS"/>
</dbReference>
<accession>A0A2Z3L7I3</accession>
<evidence type="ECO:0000256" key="1">
    <source>
        <dbReference type="ARBA" id="ARBA00001933"/>
    </source>
</evidence>
<dbReference type="EC" id="2.8.1.7" evidence="8"/>
<dbReference type="SUPFAM" id="SSF53383">
    <property type="entry name" value="PLP-dependent transferases"/>
    <property type="match status" value="1"/>
</dbReference>
<dbReference type="EMBL" id="CP029619">
    <property type="protein sequence ID" value="AWN81409.1"/>
    <property type="molecule type" value="Genomic_DNA"/>
</dbReference>
<dbReference type="InterPro" id="IPR015422">
    <property type="entry name" value="PyrdxlP-dep_Trfase_small"/>
</dbReference>
<dbReference type="Pfam" id="PF00266">
    <property type="entry name" value="Aminotran_5"/>
    <property type="match status" value="1"/>
</dbReference>
<dbReference type="InterPro" id="IPR016454">
    <property type="entry name" value="Cysteine_dSase"/>
</dbReference>
<dbReference type="InterPro" id="IPR015421">
    <property type="entry name" value="PyrdxlP-dep_Trfase_major"/>
</dbReference>
<evidence type="ECO:0000256" key="8">
    <source>
        <dbReference type="RuleBase" id="RU004506"/>
    </source>
</evidence>
<evidence type="ECO:0000256" key="7">
    <source>
        <dbReference type="RuleBase" id="RU004504"/>
    </source>
</evidence>
<proteinExistence type="inferred from homology"/>
<comment type="function">
    <text evidence="2 8">Catalyzes the removal of elemental sulfur and selenium atoms from L-cysteine, L-cystine, L-selenocysteine, and L-selenocystine to produce L-alanine.</text>
</comment>
<feature type="domain" description="Aminotransferase class V" evidence="9">
    <location>
        <begin position="30"/>
        <end position="399"/>
    </location>
</feature>
<dbReference type="InterPro" id="IPR015424">
    <property type="entry name" value="PyrdxlP-dep_Trfase"/>
</dbReference>
<evidence type="ECO:0000313" key="10">
    <source>
        <dbReference type="EMBL" id="AWN81409.1"/>
    </source>
</evidence>
<dbReference type="KEGG" id="cher:DK880_00071"/>
<dbReference type="InterPro" id="IPR000192">
    <property type="entry name" value="Aminotrans_V_dom"/>
</dbReference>
<sequence>MVVTDALDIGQIRELFPILGQRVYGNKALVYLDNAATTHKPLSVIRKAQCFYEQENANIHRGMYAIASQATTALEATRSAVQKFLHAPKPATIVFTAGTTASINLIAATYGEMVLGAGDEVLVSVLEHHSNFVPWQLLCKRKNASLKLLPIDDTGQLDLTQLDQWITKRTKIVALTYVSNAIGTITPIKAIIEQAHAKGAIVVVDGAQAVAHLPIDVAALDCDFFVFSAHKMYGLTGLGVLYGKEEWLERMPPYQAGGGMVDTVRLETVTYQAPPYKFEAGTLPLASIISFSEAIEWLLRIGYAKLAKQEATLVSHALKGLSHIAGIQLIGTAAEKIGIIAFNLSNRHHLDVGLLLDAQGIAVRTGHCCTQPLMHRLGIEGVVRLSFAIYNTLEEIDLFLEALHKIIQKGY</sequence>
<comment type="cofactor">
    <cofactor evidence="1 7">
        <name>pyridoxal 5'-phosphate</name>
        <dbReference type="ChEBI" id="CHEBI:597326"/>
    </cofactor>
</comment>
<dbReference type="CDD" id="cd06453">
    <property type="entry name" value="SufS_like"/>
    <property type="match status" value="1"/>
</dbReference>
<dbReference type="GO" id="GO:0006534">
    <property type="term" value="P:cysteine metabolic process"/>
    <property type="evidence" value="ECO:0007669"/>
    <property type="project" value="UniProtKB-UniRule"/>
</dbReference>
<dbReference type="AlphaFoldDB" id="A0A2Z3L7I3"/>
<dbReference type="GO" id="GO:0031071">
    <property type="term" value="F:cysteine desulfurase activity"/>
    <property type="evidence" value="ECO:0007669"/>
    <property type="project" value="UniProtKB-UniRule"/>
</dbReference>
<evidence type="ECO:0000259" key="9">
    <source>
        <dbReference type="Pfam" id="PF00266"/>
    </source>
</evidence>
<dbReference type="PIRSF" id="PIRSF005572">
    <property type="entry name" value="NifS"/>
    <property type="match status" value="1"/>
</dbReference>
<evidence type="ECO:0000313" key="11">
    <source>
        <dbReference type="Proteomes" id="UP000245872"/>
    </source>
</evidence>
<dbReference type="PROSITE" id="PS00595">
    <property type="entry name" value="AA_TRANSFER_CLASS_5"/>
    <property type="match status" value="1"/>
</dbReference>
<evidence type="ECO:0000256" key="5">
    <source>
        <dbReference type="ARBA" id="ARBA00022898"/>
    </source>
</evidence>
<comment type="catalytic activity">
    <reaction evidence="6 8">
        <text>(sulfur carrier)-H + L-cysteine = (sulfur carrier)-SH + L-alanine</text>
        <dbReference type="Rhea" id="RHEA:43892"/>
        <dbReference type="Rhea" id="RHEA-COMP:14737"/>
        <dbReference type="Rhea" id="RHEA-COMP:14739"/>
        <dbReference type="ChEBI" id="CHEBI:29917"/>
        <dbReference type="ChEBI" id="CHEBI:35235"/>
        <dbReference type="ChEBI" id="CHEBI:57972"/>
        <dbReference type="ChEBI" id="CHEBI:64428"/>
        <dbReference type="EC" id="2.8.1.7"/>
    </reaction>
</comment>
<protein>
    <recommendedName>
        <fullName evidence="8">Cysteine desulfurase</fullName>
        <ecNumber evidence="8">2.8.1.7</ecNumber>
    </recommendedName>
</protein>
<evidence type="ECO:0000256" key="2">
    <source>
        <dbReference type="ARBA" id="ARBA00002824"/>
    </source>
</evidence>
<evidence type="ECO:0000256" key="3">
    <source>
        <dbReference type="ARBA" id="ARBA00010447"/>
    </source>
</evidence>